<feature type="transmembrane region" description="Helical" evidence="6">
    <location>
        <begin position="116"/>
        <end position="137"/>
    </location>
</feature>
<feature type="transmembrane region" description="Helical" evidence="6">
    <location>
        <begin position="74"/>
        <end position="96"/>
    </location>
</feature>
<evidence type="ECO:0000313" key="8">
    <source>
        <dbReference type="Proteomes" id="UP001500016"/>
    </source>
</evidence>
<sequence>MIYGPGARDRADALDGACAAAGKAAVPKGRYDEAPATLRRVDPRGDARARLDAIEADLAGGEQGRFREMFTRRYARATFFVIAFGFFVQITGNNTVLFYGPTIFRTAGISGESDSLLVSALVQAVAALGVVLSMLVVDRWGGGAVPCCSAPRPWSSAI</sequence>
<evidence type="ECO:0008006" key="9">
    <source>
        <dbReference type="Google" id="ProtNLM"/>
    </source>
</evidence>
<dbReference type="Gene3D" id="1.20.1250.20">
    <property type="entry name" value="MFS general substrate transporter like domains"/>
    <property type="match status" value="1"/>
</dbReference>
<evidence type="ECO:0000256" key="5">
    <source>
        <dbReference type="ARBA" id="ARBA00023136"/>
    </source>
</evidence>
<name>A0ABP5INT2_9ACTN</name>
<evidence type="ECO:0000256" key="1">
    <source>
        <dbReference type="ARBA" id="ARBA00004370"/>
    </source>
</evidence>
<comment type="subcellular location">
    <subcellularLocation>
        <location evidence="1">Membrane</location>
    </subcellularLocation>
</comment>
<dbReference type="InterPro" id="IPR005828">
    <property type="entry name" value="MFS_sugar_transport-like"/>
</dbReference>
<dbReference type="Pfam" id="PF00083">
    <property type="entry name" value="Sugar_tr"/>
    <property type="match status" value="1"/>
</dbReference>
<keyword evidence="4 6" id="KW-1133">Transmembrane helix</keyword>
<organism evidence="7 8">
    <name type="scientific">Streptomyces albiaxialis</name>
    <dbReference type="NCBI Taxonomy" id="329523"/>
    <lineage>
        <taxon>Bacteria</taxon>
        <taxon>Bacillati</taxon>
        <taxon>Actinomycetota</taxon>
        <taxon>Actinomycetes</taxon>
        <taxon>Kitasatosporales</taxon>
        <taxon>Streptomycetaceae</taxon>
        <taxon>Streptomyces</taxon>
    </lineage>
</organism>
<dbReference type="SUPFAM" id="SSF103473">
    <property type="entry name" value="MFS general substrate transporter"/>
    <property type="match status" value="1"/>
</dbReference>
<keyword evidence="2" id="KW-0813">Transport</keyword>
<evidence type="ECO:0000256" key="6">
    <source>
        <dbReference type="SAM" id="Phobius"/>
    </source>
</evidence>
<comment type="caution">
    <text evidence="7">The sequence shown here is derived from an EMBL/GenBank/DDBJ whole genome shotgun (WGS) entry which is preliminary data.</text>
</comment>
<protein>
    <recommendedName>
        <fullName evidence="9">Major facilitator superfamily (MFS) profile domain-containing protein</fullName>
    </recommendedName>
</protein>
<evidence type="ECO:0000256" key="3">
    <source>
        <dbReference type="ARBA" id="ARBA00022692"/>
    </source>
</evidence>
<dbReference type="InterPro" id="IPR036259">
    <property type="entry name" value="MFS_trans_sf"/>
</dbReference>
<keyword evidence="5 6" id="KW-0472">Membrane</keyword>
<evidence type="ECO:0000256" key="4">
    <source>
        <dbReference type="ARBA" id="ARBA00022989"/>
    </source>
</evidence>
<reference evidence="8" key="1">
    <citation type="journal article" date="2019" name="Int. J. Syst. Evol. Microbiol.">
        <title>The Global Catalogue of Microorganisms (GCM) 10K type strain sequencing project: providing services to taxonomists for standard genome sequencing and annotation.</title>
        <authorList>
            <consortium name="The Broad Institute Genomics Platform"/>
            <consortium name="The Broad Institute Genome Sequencing Center for Infectious Disease"/>
            <person name="Wu L."/>
            <person name="Ma J."/>
        </authorList>
    </citation>
    <scope>NUCLEOTIDE SEQUENCE [LARGE SCALE GENOMIC DNA]</scope>
    <source>
        <strain evidence="8">JCM 15478</strain>
    </source>
</reference>
<evidence type="ECO:0000313" key="7">
    <source>
        <dbReference type="EMBL" id="GAA2101687.1"/>
    </source>
</evidence>
<dbReference type="RefSeq" id="WP_344534902.1">
    <property type="nucleotide sequence ID" value="NZ_BAAAPE010000028.1"/>
</dbReference>
<dbReference type="Proteomes" id="UP001500016">
    <property type="component" value="Unassembled WGS sequence"/>
</dbReference>
<gene>
    <name evidence="7" type="ORF">GCM10009801_75140</name>
</gene>
<proteinExistence type="predicted"/>
<keyword evidence="3 6" id="KW-0812">Transmembrane</keyword>
<dbReference type="EMBL" id="BAAAPE010000028">
    <property type="protein sequence ID" value="GAA2101687.1"/>
    <property type="molecule type" value="Genomic_DNA"/>
</dbReference>
<keyword evidence="8" id="KW-1185">Reference proteome</keyword>
<dbReference type="PANTHER" id="PTHR23500">
    <property type="entry name" value="SOLUTE CARRIER FAMILY 2, FACILITATED GLUCOSE TRANSPORTER"/>
    <property type="match status" value="1"/>
</dbReference>
<accession>A0ABP5INT2</accession>
<dbReference type="PANTHER" id="PTHR23500:SF357">
    <property type="entry name" value="IP12678P"/>
    <property type="match status" value="1"/>
</dbReference>
<dbReference type="InterPro" id="IPR045262">
    <property type="entry name" value="STP/PLT_plant"/>
</dbReference>
<evidence type="ECO:0000256" key="2">
    <source>
        <dbReference type="ARBA" id="ARBA00022448"/>
    </source>
</evidence>